<reference evidence="2 3" key="1">
    <citation type="submission" date="2018-09" db="EMBL/GenBank/DDBJ databases">
        <title>Marinorhizobium profundi gen. nov., sp. nov., isolated from a deep-sea sediment sample from the New Britain Trench and proposal of Marinorhizobiaceae fam. nov. in the order Rhizobiales of the class Alphaproteobacteria.</title>
        <authorList>
            <person name="Cao J."/>
        </authorList>
    </citation>
    <scope>NUCLEOTIDE SEQUENCE [LARGE SCALE GENOMIC DNA]</scope>
    <source>
        <strain evidence="2 3">WS11</strain>
    </source>
</reference>
<evidence type="ECO:0000313" key="3">
    <source>
        <dbReference type="Proteomes" id="UP000268192"/>
    </source>
</evidence>
<dbReference type="KEGG" id="abaw:D5400_13245"/>
<dbReference type="PANTHER" id="PTHR43760">
    <property type="entry name" value="ENDORIBONUCLEASE-RELATED"/>
    <property type="match status" value="1"/>
</dbReference>
<evidence type="ECO:0000259" key="1">
    <source>
        <dbReference type="Pfam" id="PF14588"/>
    </source>
</evidence>
<dbReference type="RefSeq" id="WP_126010425.1">
    <property type="nucleotide sequence ID" value="NZ_CP032509.1"/>
</dbReference>
<organism evidence="2 3">
    <name type="scientific">Georhizobium profundi</name>
    <dbReference type="NCBI Taxonomy" id="2341112"/>
    <lineage>
        <taxon>Bacteria</taxon>
        <taxon>Pseudomonadati</taxon>
        <taxon>Pseudomonadota</taxon>
        <taxon>Alphaproteobacteria</taxon>
        <taxon>Hyphomicrobiales</taxon>
        <taxon>Rhizobiaceae</taxon>
        <taxon>Georhizobium</taxon>
    </lineage>
</organism>
<dbReference type="CDD" id="cd02199">
    <property type="entry name" value="YjgF_YER057c_UK114_like_1"/>
    <property type="match status" value="1"/>
</dbReference>
<dbReference type="InterPro" id="IPR035959">
    <property type="entry name" value="RutC-like_sf"/>
</dbReference>
<dbReference type="EMBL" id="CP032509">
    <property type="protein sequence ID" value="AZN72108.1"/>
    <property type="molecule type" value="Genomic_DNA"/>
</dbReference>
<protein>
    <submittedName>
        <fullName evidence="2">RidA family protein</fullName>
    </submittedName>
</protein>
<evidence type="ECO:0000313" key="2">
    <source>
        <dbReference type="EMBL" id="AZN72108.1"/>
    </source>
</evidence>
<proteinExistence type="predicted"/>
<dbReference type="Proteomes" id="UP000268192">
    <property type="component" value="Chromosome"/>
</dbReference>
<feature type="domain" description="Endoribonuclease L-PSP/chorismate mutase-like" evidence="1">
    <location>
        <begin position="8"/>
        <end position="146"/>
    </location>
</feature>
<dbReference type="Pfam" id="PF14588">
    <property type="entry name" value="YjgF_endoribonc"/>
    <property type="match status" value="1"/>
</dbReference>
<dbReference type="Gene3D" id="3.30.1330.40">
    <property type="entry name" value="RutC-like"/>
    <property type="match status" value="1"/>
</dbReference>
<accession>A0A3S9B563</accession>
<name>A0A3S9B563_9HYPH</name>
<dbReference type="AlphaFoldDB" id="A0A3S9B563"/>
<dbReference type="SUPFAM" id="SSF55298">
    <property type="entry name" value="YjgF-like"/>
    <property type="match status" value="1"/>
</dbReference>
<dbReference type="PANTHER" id="PTHR43760:SF1">
    <property type="entry name" value="ENDORIBONUCLEASE L-PSP_CHORISMATE MUTASE-LIKE DOMAIN-CONTAINING PROTEIN"/>
    <property type="match status" value="1"/>
</dbReference>
<sequence>MANTIAERLTERGIDLPQAAAPAANYVAWVIAGDMLYISGQLPLENGHLAYTGHLGHDHKVLAGQAAAELCAINVLAQANSALGGDLERIVQLVRITGYVASMPDFVEQHLVVNGASDLFAAILGDKGKHARAAVGTASLPLNAAVEVDAIFQIA</sequence>
<dbReference type="InterPro" id="IPR013813">
    <property type="entry name" value="Endoribo_LPSP/chorism_mut-like"/>
</dbReference>
<keyword evidence="3" id="KW-1185">Reference proteome</keyword>
<gene>
    <name evidence="2" type="ORF">D5400_13245</name>
</gene>
<dbReference type="OrthoDB" id="9806350at2"/>